<dbReference type="GO" id="GO:0005737">
    <property type="term" value="C:cytoplasm"/>
    <property type="evidence" value="ECO:0007669"/>
    <property type="project" value="TreeGrafter"/>
</dbReference>
<evidence type="ECO:0000313" key="3">
    <source>
        <dbReference type="Proteomes" id="UP000252586"/>
    </source>
</evidence>
<feature type="domain" description="N-acetyltransferase" evidence="1">
    <location>
        <begin position="8"/>
        <end position="168"/>
    </location>
</feature>
<comment type="caution">
    <text evidence="2">The sequence shown here is derived from an EMBL/GenBank/DDBJ whole genome shotgun (WGS) entry which is preliminary data.</text>
</comment>
<dbReference type="Gene3D" id="3.40.630.30">
    <property type="match status" value="1"/>
</dbReference>
<dbReference type="PANTHER" id="PTHR43441:SF10">
    <property type="entry name" value="ACETYLTRANSFERASE"/>
    <property type="match status" value="1"/>
</dbReference>
<dbReference type="SUPFAM" id="SSF55729">
    <property type="entry name" value="Acyl-CoA N-acyltransferases (Nat)"/>
    <property type="match status" value="1"/>
</dbReference>
<dbReference type="PROSITE" id="PS51186">
    <property type="entry name" value="GNAT"/>
    <property type="match status" value="1"/>
</dbReference>
<reference evidence="2 3" key="1">
    <citation type="submission" date="2018-06" db="EMBL/GenBank/DDBJ databases">
        <title>Genomic Encyclopedia of Type Strains, Phase IV (KMG-IV): sequencing the most valuable type-strain genomes for metagenomic binning, comparative biology and taxonomic classification.</title>
        <authorList>
            <person name="Goeker M."/>
        </authorList>
    </citation>
    <scope>NUCLEOTIDE SEQUENCE [LARGE SCALE GENOMIC DNA]</scope>
    <source>
        <strain evidence="2 3">DSM 44599</strain>
    </source>
</reference>
<dbReference type="InterPro" id="IPR000182">
    <property type="entry name" value="GNAT_dom"/>
</dbReference>
<dbReference type="STRING" id="1210090.GCA_001613185_03226"/>
<dbReference type="PANTHER" id="PTHR43441">
    <property type="entry name" value="RIBOSOMAL-PROTEIN-SERINE ACETYLTRANSFERASE"/>
    <property type="match status" value="1"/>
</dbReference>
<evidence type="ECO:0000259" key="1">
    <source>
        <dbReference type="PROSITE" id="PS51186"/>
    </source>
</evidence>
<organism evidence="2 3">
    <name type="scientific">Nocardia puris</name>
    <dbReference type="NCBI Taxonomy" id="208602"/>
    <lineage>
        <taxon>Bacteria</taxon>
        <taxon>Bacillati</taxon>
        <taxon>Actinomycetota</taxon>
        <taxon>Actinomycetes</taxon>
        <taxon>Mycobacteriales</taxon>
        <taxon>Nocardiaceae</taxon>
        <taxon>Nocardia</taxon>
    </lineage>
</organism>
<dbReference type="GO" id="GO:1990189">
    <property type="term" value="F:protein N-terminal-serine acetyltransferase activity"/>
    <property type="evidence" value="ECO:0007669"/>
    <property type="project" value="TreeGrafter"/>
</dbReference>
<dbReference type="InterPro" id="IPR016181">
    <property type="entry name" value="Acyl_CoA_acyltransferase"/>
</dbReference>
<dbReference type="Pfam" id="PF13302">
    <property type="entry name" value="Acetyltransf_3"/>
    <property type="match status" value="1"/>
</dbReference>
<name>A0A366E3L4_9NOCA</name>
<dbReference type="GO" id="GO:0008999">
    <property type="term" value="F:protein-N-terminal-alanine acetyltransferase activity"/>
    <property type="evidence" value="ECO:0007669"/>
    <property type="project" value="TreeGrafter"/>
</dbReference>
<dbReference type="RefSeq" id="WP_067509450.1">
    <property type="nucleotide sequence ID" value="NZ_CP107943.1"/>
</dbReference>
<keyword evidence="2" id="KW-0808">Transferase</keyword>
<proteinExistence type="predicted"/>
<dbReference type="AlphaFoldDB" id="A0A366E3L4"/>
<dbReference type="Proteomes" id="UP000252586">
    <property type="component" value="Unassembled WGS sequence"/>
</dbReference>
<evidence type="ECO:0000313" key="2">
    <source>
        <dbReference type="EMBL" id="RBO96114.1"/>
    </source>
</evidence>
<dbReference type="InterPro" id="IPR051908">
    <property type="entry name" value="Ribosomal_N-acetyltransferase"/>
</dbReference>
<protein>
    <submittedName>
        <fullName evidence="2">RimJ/RimL family protein N-acetyltransferase</fullName>
    </submittedName>
</protein>
<accession>A0A366E3L4</accession>
<dbReference type="EMBL" id="QNRE01000001">
    <property type="protein sequence ID" value="RBO96114.1"/>
    <property type="molecule type" value="Genomic_DNA"/>
</dbReference>
<keyword evidence="3" id="KW-1185">Reference proteome</keyword>
<sequence length="168" mass="18200">MLLSDGVITLRPIAVDDAPAHLAGEDAELVRWLNDGPGTPEGVRAYFEERVADWESDGATRTFAILEQEGGALVGTLDVEVEQPFLAKGQANLAYGIYPQWRGRGLATRAVILGCRFLAAAGMADEAVLRIDPSNAASVAVARRARFRYLRGTDEPGEGRLDWYIQAV</sequence>
<gene>
    <name evidence="2" type="ORF">DFR74_101125</name>
</gene>